<feature type="domain" description="GH18" evidence="12">
    <location>
        <begin position="30"/>
        <end position="337"/>
    </location>
</feature>
<dbReference type="Gene3D" id="3.20.20.80">
    <property type="entry name" value="Glycosidases"/>
    <property type="match status" value="1"/>
</dbReference>
<evidence type="ECO:0000256" key="6">
    <source>
        <dbReference type="ARBA" id="ARBA00023277"/>
    </source>
</evidence>
<evidence type="ECO:0000313" key="14">
    <source>
        <dbReference type="Proteomes" id="UP001365128"/>
    </source>
</evidence>
<evidence type="ECO:0000256" key="10">
    <source>
        <dbReference type="RuleBase" id="RU000489"/>
    </source>
</evidence>
<dbReference type="PANTHER" id="PTHR45708">
    <property type="entry name" value="ENDOCHITINASE"/>
    <property type="match status" value="1"/>
</dbReference>
<dbReference type="PROSITE" id="PS01095">
    <property type="entry name" value="GH18_1"/>
    <property type="match status" value="1"/>
</dbReference>
<keyword evidence="8" id="KW-0624">Polysaccharide degradation</keyword>
<dbReference type="InterPro" id="IPR050542">
    <property type="entry name" value="Glycosyl_Hydrlase18_Chitinase"/>
</dbReference>
<gene>
    <name evidence="13" type="ORF">IWX46DRAFT_263286</name>
</gene>
<dbReference type="InterPro" id="IPR045321">
    <property type="entry name" value="Cts1-like"/>
</dbReference>
<evidence type="ECO:0000256" key="2">
    <source>
        <dbReference type="ARBA" id="ARBA00012729"/>
    </source>
</evidence>
<dbReference type="SUPFAM" id="SSF51445">
    <property type="entry name" value="(Trans)glycosidases"/>
    <property type="match status" value="1"/>
</dbReference>
<keyword evidence="3" id="KW-0147">Chitin-binding</keyword>
<evidence type="ECO:0000259" key="12">
    <source>
        <dbReference type="PROSITE" id="PS51910"/>
    </source>
</evidence>
<keyword evidence="5" id="KW-0146">Chitin degradation</keyword>
<dbReference type="EMBL" id="JBBPDW010000036">
    <property type="protein sequence ID" value="KAK7536538.1"/>
    <property type="molecule type" value="Genomic_DNA"/>
</dbReference>
<protein>
    <recommendedName>
        <fullName evidence="2">chitinase</fullName>
        <ecNumber evidence="2">3.2.1.14</ecNumber>
    </recommendedName>
</protein>
<dbReference type="InterPro" id="IPR001223">
    <property type="entry name" value="Glyco_hydro18_cat"/>
</dbReference>
<keyword evidence="7 10" id="KW-0326">Glycosidase</keyword>
<feature type="region of interest" description="Disordered" evidence="11">
    <location>
        <begin position="453"/>
        <end position="476"/>
    </location>
</feature>
<evidence type="ECO:0000313" key="13">
    <source>
        <dbReference type="EMBL" id="KAK7536538.1"/>
    </source>
</evidence>
<evidence type="ECO:0000256" key="11">
    <source>
        <dbReference type="SAM" id="MobiDB-lite"/>
    </source>
</evidence>
<dbReference type="Proteomes" id="UP001365128">
    <property type="component" value="Unassembled WGS sequence"/>
</dbReference>
<dbReference type="CDD" id="cd02877">
    <property type="entry name" value="GH18_hevamine_XipI_class_III"/>
    <property type="match status" value="1"/>
</dbReference>
<dbReference type="InterPro" id="IPR001579">
    <property type="entry name" value="Glyco_hydro_18_chit_AS"/>
</dbReference>
<feature type="region of interest" description="Disordered" evidence="11">
    <location>
        <begin position="408"/>
        <end position="441"/>
    </location>
</feature>
<feature type="region of interest" description="Disordered" evidence="11">
    <location>
        <begin position="346"/>
        <end position="384"/>
    </location>
</feature>
<evidence type="ECO:0000256" key="9">
    <source>
        <dbReference type="ARBA" id="ARBA00025727"/>
    </source>
</evidence>
<comment type="caution">
    <text evidence="13">The sequence shown here is derived from an EMBL/GenBank/DDBJ whole genome shotgun (WGS) entry which is preliminary data.</text>
</comment>
<proteinExistence type="inferred from homology"/>
<keyword evidence="14" id="KW-1185">Reference proteome</keyword>
<sequence>MITSSRLASLAAAFATVRHASGGFNPSSKTNVAVYWGQNSHGVGGDNPAAQQRLAYYCANTNIDVIPMAFMTKIGGADALPELNFANQGDPCSMFDGTNLKNCPQIAEDIATCQEQYGKTILLSIGGATYTEGGFQSESAAITAANKVWDIFGPYNSGSSALRPFNTSAVDGFDFDFESTVQNMVPFVRQLRTLVDSASDGKKRYLTAAPQCPYPDSADQQFLDAVGMDAIFVQFYNNYCGVQSYNPGASQQNNFNFDTWDKWATQTSPNKNVKVLLGIPASSTAAGSGYLEPTALAPVISYVKNFSSMGGVMMWDASQALANGDFLAQVAGQLDSSAAESTSAAATSAEASSTRTSSSSASQRSSAVLSSSSSSSSAASRSSNAASTLVTSVRSSSSIASSSSVAAAPSYEAPPVTSQPQQILSRATDAPSEAARSAYSSVASAASSSIRAVLPPFYHGPPPPMRSSSSTRGKPHRFVCEEIVEDDDDGAVDDAA</sequence>
<evidence type="ECO:0000256" key="1">
    <source>
        <dbReference type="ARBA" id="ARBA00000822"/>
    </source>
</evidence>
<dbReference type="InterPro" id="IPR017853">
    <property type="entry name" value="GH"/>
</dbReference>
<organism evidence="13 14">
    <name type="scientific">Phyllosticta citricarpa</name>
    <dbReference type="NCBI Taxonomy" id="55181"/>
    <lineage>
        <taxon>Eukaryota</taxon>
        <taxon>Fungi</taxon>
        <taxon>Dikarya</taxon>
        <taxon>Ascomycota</taxon>
        <taxon>Pezizomycotina</taxon>
        <taxon>Dothideomycetes</taxon>
        <taxon>Dothideomycetes incertae sedis</taxon>
        <taxon>Botryosphaeriales</taxon>
        <taxon>Phyllostictaceae</taxon>
        <taxon>Phyllosticta</taxon>
    </lineage>
</organism>
<dbReference type="EC" id="3.2.1.14" evidence="2"/>
<keyword evidence="4 10" id="KW-0378">Hydrolase</keyword>
<evidence type="ECO:0000256" key="3">
    <source>
        <dbReference type="ARBA" id="ARBA00022669"/>
    </source>
</evidence>
<dbReference type="PROSITE" id="PS51910">
    <property type="entry name" value="GH18_2"/>
    <property type="match status" value="1"/>
</dbReference>
<reference evidence="13 14" key="1">
    <citation type="submission" date="2024-04" db="EMBL/GenBank/DDBJ databases">
        <title>Phyllosticta paracitricarpa is synonymous to the EU quarantine fungus P. citricarpa based on phylogenomic analyses.</title>
        <authorList>
            <consortium name="Lawrence Berkeley National Laboratory"/>
            <person name="Van Ingen-Buijs V.A."/>
            <person name="Van Westerhoven A.C."/>
            <person name="Haridas S."/>
            <person name="Skiadas P."/>
            <person name="Martin F."/>
            <person name="Groenewald J.Z."/>
            <person name="Crous P.W."/>
            <person name="Seidl M.F."/>
        </authorList>
    </citation>
    <scope>NUCLEOTIDE SEQUENCE [LARGE SCALE GENOMIC DNA]</scope>
    <source>
        <strain evidence="13 14">CBS 122670</strain>
    </source>
</reference>
<dbReference type="PANTHER" id="PTHR45708:SF49">
    <property type="entry name" value="ENDOCHITINASE"/>
    <property type="match status" value="1"/>
</dbReference>
<accession>A0ABR1LPA2</accession>
<evidence type="ECO:0000256" key="4">
    <source>
        <dbReference type="ARBA" id="ARBA00022801"/>
    </source>
</evidence>
<comment type="similarity">
    <text evidence="9">Belongs to the glycosyl hydrolase 18 family. Chitinase class III subfamily.</text>
</comment>
<dbReference type="Pfam" id="PF00704">
    <property type="entry name" value="Glyco_hydro_18"/>
    <property type="match status" value="1"/>
</dbReference>
<dbReference type="GO" id="GO:0016787">
    <property type="term" value="F:hydrolase activity"/>
    <property type="evidence" value="ECO:0007669"/>
    <property type="project" value="UniProtKB-KW"/>
</dbReference>
<evidence type="ECO:0000256" key="7">
    <source>
        <dbReference type="ARBA" id="ARBA00023295"/>
    </source>
</evidence>
<evidence type="ECO:0000256" key="5">
    <source>
        <dbReference type="ARBA" id="ARBA00023024"/>
    </source>
</evidence>
<evidence type="ECO:0000256" key="8">
    <source>
        <dbReference type="ARBA" id="ARBA00023326"/>
    </source>
</evidence>
<name>A0ABR1LPA2_9PEZI</name>
<keyword evidence="6" id="KW-0119">Carbohydrate metabolism</keyword>
<comment type="catalytic activity">
    <reaction evidence="1">
        <text>Random endo-hydrolysis of N-acetyl-beta-D-glucosaminide (1-&gt;4)-beta-linkages in chitin and chitodextrins.</text>
        <dbReference type="EC" id="3.2.1.14"/>
    </reaction>
</comment>
<feature type="compositionally biased region" description="Polar residues" evidence="11">
    <location>
        <begin position="416"/>
        <end position="425"/>
    </location>
</feature>